<feature type="transmembrane region" description="Helical" evidence="2">
    <location>
        <begin position="294"/>
        <end position="316"/>
    </location>
</feature>
<gene>
    <name evidence="4" type="ORF">SEMRO_2034_G311960.1</name>
</gene>
<dbReference type="InterPro" id="IPR050994">
    <property type="entry name" value="At_inactive_RLKs"/>
</dbReference>
<dbReference type="InterPro" id="IPR013210">
    <property type="entry name" value="LRR_N_plant-typ"/>
</dbReference>
<feature type="domain" description="Leucine-rich repeat-containing N-terminal plant-type" evidence="3">
    <location>
        <begin position="417"/>
        <end position="451"/>
    </location>
</feature>
<dbReference type="PANTHER" id="PTHR48010:SF76">
    <property type="entry name" value="INACTIVE RECEPTOR KINASE RLK902-RELATED"/>
    <property type="match status" value="1"/>
</dbReference>
<accession>A0A9N8HWS9</accession>
<feature type="compositionally biased region" description="Basic and acidic residues" evidence="1">
    <location>
        <begin position="235"/>
        <end position="250"/>
    </location>
</feature>
<feature type="region of interest" description="Disordered" evidence="1">
    <location>
        <begin position="1"/>
        <end position="29"/>
    </location>
</feature>
<dbReference type="PANTHER" id="PTHR48010">
    <property type="entry name" value="OS05G0588300 PROTEIN"/>
    <property type="match status" value="1"/>
</dbReference>
<keyword evidence="2" id="KW-0812">Transmembrane</keyword>
<evidence type="ECO:0000313" key="4">
    <source>
        <dbReference type="EMBL" id="CAB9527635.1"/>
    </source>
</evidence>
<dbReference type="Pfam" id="PF08263">
    <property type="entry name" value="LRRNT_2"/>
    <property type="match status" value="1"/>
</dbReference>
<dbReference type="AlphaFoldDB" id="A0A9N8HWS9"/>
<feature type="region of interest" description="Disordered" evidence="1">
    <location>
        <begin position="43"/>
        <end position="276"/>
    </location>
</feature>
<dbReference type="EMBL" id="CAICTM010002032">
    <property type="protein sequence ID" value="CAB9527635.1"/>
    <property type="molecule type" value="Genomic_DNA"/>
</dbReference>
<dbReference type="InterPro" id="IPR032675">
    <property type="entry name" value="LRR_dom_sf"/>
</dbReference>
<comment type="caution">
    <text evidence="4">The sequence shown here is derived from an EMBL/GenBank/DDBJ whole genome shotgun (WGS) entry which is preliminary data.</text>
</comment>
<feature type="compositionally biased region" description="Low complexity" evidence="1">
    <location>
        <begin position="255"/>
        <end position="266"/>
    </location>
</feature>
<dbReference type="OrthoDB" id="776842at2759"/>
<organism evidence="4 5">
    <name type="scientific">Seminavis robusta</name>
    <dbReference type="NCBI Taxonomy" id="568900"/>
    <lineage>
        <taxon>Eukaryota</taxon>
        <taxon>Sar</taxon>
        <taxon>Stramenopiles</taxon>
        <taxon>Ochrophyta</taxon>
        <taxon>Bacillariophyta</taxon>
        <taxon>Bacillariophyceae</taxon>
        <taxon>Bacillariophycidae</taxon>
        <taxon>Naviculales</taxon>
        <taxon>Naviculaceae</taxon>
        <taxon>Seminavis</taxon>
    </lineage>
</organism>
<name>A0A9N8HWS9_9STRA</name>
<dbReference type="Gene3D" id="3.80.10.10">
    <property type="entry name" value="Ribonuclease Inhibitor"/>
    <property type="match status" value="1"/>
</dbReference>
<evidence type="ECO:0000256" key="2">
    <source>
        <dbReference type="SAM" id="Phobius"/>
    </source>
</evidence>
<reference evidence="4" key="1">
    <citation type="submission" date="2020-06" db="EMBL/GenBank/DDBJ databases">
        <authorList>
            <consortium name="Plant Systems Biology data submission"/>
        </authorList>
    </citation>
    <scope>NUCLEOTIDE SEQUENCE</scope>
    <source>
        <strain evidence="4">D6</strain>
    </source>
</reference>
<evidence type="ECO:0000259" key="3">
    <source>
        <dbReference type="Pfam" id="PF08263"/>
    </source>
</evidence>
<keyword evidence="2" id="KW-1133">Transmembrane helix</keyword>
<evidence type="ECO:0000313" key="5">
    <source>
        <dbReference type="Proteomes" id="UP001153069"/>
    </source>
</evidence>
<proteinExistence type="predicted"/>
<dbReference type="SUPFAM" id="SSF52058">
    <property type="entry name" value="L domain-like"/>
    <property type="match status" value="1"/>
</dbReference>
<sequence>MDYRKPSEAGPSNNTSALDALEAPHPREFFHDESEMKSLAEELPTVAEEEQSGLLPPIDYTGTAPGDDYAAPDIEQPVNNSIEEGFEDEPAVQEHQAMEEEQEDLMDRKLPAIDNHVMQPLDEIMEAEEDRKMPAMEPMLKAPPPPQVPEEAPAPTLLKPPPPDSAPSWNHLKSPPPPLGETSASDEDAAAPDHAAFIPPAPATMDPDEAAKAAAAAHQPATKPGAVASSSQEEADAKAKEMAAKERGEDEPLLQPQQQPPKQQQPTKKKREINKDFQDVQKTGKWGEISKAELYGIGAFVLAVIVIVVVVVSVVATRDRTEEETVLPATMPPTPAVTPQPPEEKLPILLEIWKNNPVTSQINLINDPLYYYYHDDDTEDALQKKDCATAPLECAMSWLLYQDDFPPPTDHVGTRFALANFYYALRGDNWNQNTNWLTSSSYCDWYGITCNRGRTQVEEIDFDGNNLQGEIPLALALVSQVTVISLKDNAIGGNLPGDVFAAMPNLFVLYAQDNNFTGPIPDNLRDNKSLVLLFIQHNNFEGPYPPAYCSAGENELGPVFPEFSVDCDKNPCPPTCCEPKNCFYT</sequence>
<dbReference type="Proteomes" id="UP001153069">
    <property type="component" value="Unassembled WGS sequence"/>
</dbReference>
<keyword evidence="2" id="KW-0472">Membrane</keyword>
<keyword evidence="5" id="KW-1185">Reference proteome</keyword>
<evidence type="ECO:0000256" key="1">
    <source>
        <dbReference type="SAM" id="MobiDB-lite"/>
    </source>
</evidence>
<protein>
    <submittedName>
        <fullName evidence="4">Leucine Rich Repeat</fullName>
    </submittedName>
</protein>